<proteinExistence type="predicted"/>
<feature type="region of interest" description="Disordered" evidence="1">
    <location>
        <begin position="57"/>
        <end position="102"/>
    </location>
</feature>
<evidence type="ECO:0000256" key="1">
    <source>
        <dbReference type="SAM" id="MobiDB-lite"/>
    </source>
</evidence>
<reference evidence="2" key="1">
    <citation type="journal article" date="2002" name="Nature">
        <title>The genome sequence and structure of rice chromosome 1.</title>
        <authorList>
            <person name="Sasaki T."/>
            <person name="Matsumoto T."/>
            <person name="Yamamoto K."/>
            <person name="Sakata K."/>
            <person name="Baba T."/>
            <person name="Katayose Y."/>
            <person name="Wu J."/>
            <person name="Niimura Y."/>
            <person name="Cheng Z."/>
            <person name="Nagamura Y."/>
            <person name="Antonio B.A."/>
            <person name="Kanamori H."/>
            <person name="Hosokawa S."/>
            <person name="Masukawa M."/>
            <person name="Arikawa K."/>
            <person name="Chiden Y."/>
            <person name="Hayashi M."/>
            <person name="Okamoto M."/>
            <person name="Ando T."/>
            <person name="Aoki H."/>
            <person name="Arita K."/>
            <person name="Hamada M."/>
            <person name="Harada C."/>
            <person name="Hijishita S."/>
            <person name="Honda M."/>
            <person name="Ichikawa Y."/>
            <person name="Idonuma A."/>
            <person name="Iijima M."/>
            <person name="Ikeda M."/>
            <person name="Ikeno M."/>
            <person name="Itoh S."/>
            <person name="Itoh T."/>
            <person name="Itoh Y."/>
            <person name="Itoh Y."/>
            <person name="Iwabuchi A."/>
            <person name="Kamiya K."/>
            <person name="Karasawa W."/>
            <person name="Katagiri S."/>
            <person name="Kikuta A."/>
            <person name="Kobayashi N."/>
            <person name="Kono I."/>
            <person name="Machita K."/>
            <person name="Maehara T."/>
            <person name="Mizuno H."/>
            <person name="Mizubayashi T."/>
            <person name="Mukai Y."/>
            <person name="Nagasaki H."/>
            <person name="Nakashima M."/>
            <person name="Nakama Y."/>
            <person name="Nakamichi Y."/>
            <person name="Nakamura M."/>
            <person name="Namiki N."/>
            <person name="Negishi M."/>
            <person name="Ohta I."/>
            <person name="Ono N."/>
            <person name="Saji S."/>
            <person name="Sakai K."/>
            <person name="Shibata M."/>
            <person name="Shimokawa T."/>
            <person name="Shomura A."/>
            <person name="Song J."/>
            <person name="Takazaki Y."/>
            <person name="Terasawa K."/>
            <person name="Tsuji K."/>
            <person name="Waki K."/>
            <person name="Yamagata H."/>
            <person name="Yamane H."/>
            <person name="Yoshiki S."/>
            <person name="Yoshihara R."/>
            <person name="Yukawa K."/>
            <person name="Zhong H."/>
            <person name="Iwama H."/>
            <person name="Endo T."/>
            <person name="Ito H."/>
            <person name="Hahn J.H."/>
            <person name="Kim H.I."/>
            <person name="Eun M.Y."/>
            <person name="Yano M."/>
            <person name="Jiang J."/>
            <person name="Gojobori T."/>
        </authorList>
    </citation>
    <scope>NUCLEOTIDE SEQUENCE [LARGE SCALE GENOMIC DNA]</scope>
</reference>
<feature type="compositionally biased region" description="Acidic residues" evidence="1">
    <location>
        <begin position="74"/>
        <end position="89"/>
    </location>
</feature>
<dbReference type="EMBL" id="AP002971">
    <property type="protein sequence ID" value="BAD52622.1"/>
    <property type="molecule type" value="Genomic_DNA"/>
</dbReference>
<dbReference type="Proteomes" id="UP000817658">
    <property type="component" value="Chromosome 1"/>
</dbReference>
<sequence>MANSGSEDFLDNASKEVVTPREKEGLTAVILSTVFPSPCLNGFFTLHHITTSAATTSTLFSPIPARQPPCSADADADEGGGSVDADEDGDGGRGRGRLRRSR</sequence>
<name>Q5ZDE0_ORYSJ</name>
<accession>Q5ZDE0</accession>
<organism evidence="2">
    <name type="scientific">Oryza sativa subsp. japonica</name>
    <name type="common">Rice</name>
    <dbReference type="NCBI Taxonomy" id="39947"/>
    <lineage>
        <taxon>Eukaryota</taxon>
        <taxon>Viridiplantae</taxon>
        <taxon>Streptophyta</taxon>
        <taxon>Embryophyta</taxon>
        <taxon>Tracheophyta</taxon>
        <taxon>Spermatophyta</taxon>
        <taxon>Magnoliopsida</taxon>
        <taxon>Liliopsida</taxon>
        <taxon>Poales</taxon>
        <taxon>Poaceae</taxon>
        <taxon>BOP clade</taxon>
        <taxon>Oryzoideae</taxon>
        <taxon>Oryzeae</taxon>
        <taxon>Oryzinae</taxon>
        <taxon>Oryza</taxon>
        <taxon>Oryza sativa</taxon>
    </lineage>
</organism>
<gene>
    <name evidence="2" type="primary">P0537A05.36</name>
</gene>
<feature type="region of interest" description="Disordered" evidence="1">
    <location>
        <begin position="1"/>
        <end position="20"/>
    </location>
</feature>
<evidence type="ECO:0000313" key="2">
    <source>
        <dbReference type="EMBL" id="BAD52622.1"/>
    </source>
</evidence>
<dbReference type="AlphaFoldDB" id="Q5ZDE0"/>
<protein>
    <submittedName>
        <fullName evidence="2">Uncharacterized protein</fullName>
    </submittedName>
</protein>